<evidence type="ECO:0000313" key="4">
    <source>
        <dbReference type="EMBL" id="EMC97131.1"/>
    </source>
</evidence>
<dbReference type="EMBL" id="KB445554">
    <property type="protein sequence ID" value="EMC97131.1"/>
    <property type="molecule type" value="Genomic_DNA"/>
</dbReference>
<dbReference type="Pfam" id="PF09811">
    <property type="entry name" value="Yae1_N"/>
    <property type="match status" value="1"/>
</dbReference>
<protein>
    <recommendedName>
        <fullName evidence="3">Essential protein Yae1 N-terminal domain-containing protein</fullName>
    </recommendedName>
</protein>
<evidence type="ECO:0000256" key="2">
    <source>
        <dbReference type="SAM" id="MobiDB-lite"/>
    </source>
</evidence>
<reference evidence="4 5" key="1">
    <citation type="journal article" date="2012" name="PLoS Pathog.">
        <title>Diverse lifestyles and strategies of plant pathogenesis encoded in the genomes of eighteen Dothideomycetes fungi.</title>
        <authorList>
            <person name="Ohm R.A."/>
            <person name="Feau N."/>
            <person name="Henrissat B."/>
            <person name="Schoch C.L."/>
            <person name="Horwitz B.A."/>
            <person name="Barry K.W."/>
            <person name="Condon B.J."/>
            <person name="Copeland A.C."/>
            <person name="Dhillon B."/>
            <person name="Glaser F."/>
            <person name="Hesse C.N."/>
            <person name="Kosti I."/>
            <person name="LaButti K."/>
            <person name="Lindquist E.A."/>
            <person name="Lucas S."/>
            <person name="Salamov A.A."/>
            <person name="Bradshaw R.E."/>
            <person name="Ciuffetti L."/>
            <person name="Hamelin R.C."/>
            <person name="Kema G.H.J."/>
            <person name="Lawrence C."/>
            <person name="Scott J.A."/>
            <person name="Spatafora J.W."/>
            <person name="Turgeon B.G."/>
            <person name="de Wit P.J.G.M."/>
            <person name="Zhong S."/>
            <person name="Goodwin S.B."/>
            <person name="Grigoriev I.V."/>
        </authorList>
    </citation>
    <scope>NUCLEOTIDE SEQUENCE [LARGE SCALE GENOMIC DNA]</scope>
    <source>
        <strain evidence="4 5">UAMH 10762</strain>
    </source>
</reference>
<feature type="domain" description="Essential protein Yae1 N-terminal" evidence="3">
    <location>
        <begin position="26"/>
        <end position="64"/>
    </location>
</feature>
<dbReference type="HOGENOM" id="CLU_093235_1_0_1"/>
<dbReference type="KEGG" id="bcom:BAUCODRAFT_130376"/>
<dbReference type="InterPro" id="IPR052436">
    <property type="entry name" value="LTO1_adapter"/>
</dbReference>
<proteinExistence type="inferred from homology"/>
<dbReference type="PANTHER" id="PTHR28532:SF1">
    <property type="entry name" value="ORAL CANCER OVEREXPRESSED 1"/>
    <property type="match status" value="1"/>
</dbReference>
<dbReference type="RefSeq" id="XP_007675667.1">
    <property type="nucleotide sequence ID" value="XM_007677477.1"/>
</dbReference>
<evidence type="ECO:0000256" key="1">
    <source>
        <dbReference type="ARBA" id="ARBA00038090"/>
    </source>
</evidence>
<dbReference type="Proteomes" id="UP000011761">
    <property type="component" value="Unassembled WGS sequence"/>
</dbReference>
<feature type="region of interest" description="Disordered" evidence="2">
    <location>
        <begin position="152"/>
        <end position="183"/>
    </location>
</feature>
<evidence type="ECO:0000313" key="5">
    <source>
        <dbReference type="Proteomes" id="UP000011761"/>
    </source>
</evidence>
<accession>M2MKB2</accession>
<gene>
    <name evidence="4" type="ORF">BAUCODRAFT_130376</name>
</gene>
<dbReference type="InterPro" id="IPR019191">
    <property type="entry name" value="Essential_protein_Yae1_N"/>
</dbReference>
<name>M2MKB2_BAUPA</name>
<dbReference type="GeneID" id="19108218"/>
<organism evidence="4 5">
    <name type="scientific">Baudoinia panamericana (strain UAMH 10762)</name>
    <name type="common">Angels' share fungus</name>
    <name type="synonym">Baudoinia compniacensis (strain UAMH 10762)</name>
    <dbReference type="NCBI Taxonomy" id="717646"/>
    <lineage>
        <taxon>Eukaryota</taxon>
        <taxon>Fungi</taxon>
        <taxon>Dikarya</taxon>
        <taxon>Ascomycota</taxon>
        <taxon>Pezizomycotina</taxon>
        <taxon>Dothideomycetes</taxon>
        <taxon>Dothideomycetidae</taxon>
        <taxon>Mycosphaerellales</taxon>
        <taxon>Teratosphaeriaceae</taxon>
        <taxon>Baudoinia</taxon>
    </lineage>
</organism>
<dbReference type="eggNOG" id="ENOG502SDK3">
    <property type="taxonomic scope" value="Eukaryota"/>
</dbReference>
<dbReference type="PANTHER" id="PTHR28532">
    <property type="entry name" value="GEO13458P1"/>
    <property type="match status" value="1"/>
</dbReference>
<dbReference type="OMA" id="QFYNEGY"/>
<comment type="similarity">
    <text evidence="1">Belongs to the LTO1 family.</text>
</comment>
<dbReference type="AlphaFoldDB" id="M2MKB2"/>
<evidence type="ECO:0000259" key="3">
    <source>
        <dbReference type="Pfam" id="PF09811"/>
    </source>
</evidence>
<sequence length="183" mass="20145">MSNEDSNRHDPFDSLLSLEDQYYNEGYNLGVADGTRSGRIEGRLFGLEKGFEKFAELGRLNGKAAVWHARLPRGNNVADSGRSESLEQPKDFATVQSLNGSERLKRHIDRLLELTEPDSLETKNTEEAVNDCDERLAGAKAKATLIARIVSEDVPQPSTSNGNVGNEETEITRSATSKPRVAL</sequence>
<feature type="compositionally biased region" description="Polar residues" evidence="2">
    <location>
        <begin position="156"/>
        <end position="177"/>
    </location>
</feature>
<dbReference type="STRING" id="717646.M2MKB2"/>
<keyword evidence="5" id="KW-1185">Reference proteome</keyword>
<dbReference type="OrthoDB" id="48036at2759"/>